<accession>A0AAX6N6A2</accession>
<proteinExistence type="predicted"/>
<comment type="caution">
    <text evidence="1">The sequence shown here is derived from an EMBL/GenBank/DDBJ whole genome shotgun (WGS) entry which is preliminary data.</text>
</comment>
<dbReference type="EMBL" id="JAPTGD010000001">
    <property type="protein sequence ID" value="MDU9691004.1"/>
    <property type="molecule type" value="Genomic_DNA"/>
</dbReference>
<dbReference type="AlphaFoldDB" id="A0AAX6N6A2"/>
<reference evidence="1" key="1">
    <citation type="journal article" date="2022" name="J Environ Chem Eng">
        <title>Biodegradation of petroleum oil using a constructed nonpathogenic and heavy metal-tolerant bacterial consortium isolated from marine sponges.</title>
        <authorList>
            <person name="Dechsakulwatana C."/>
            <person name="Rungsihiranrut A."/>
            <person name="Muangchinda C."/>
            <person name="Ningthoujam R."/>
            <person name="Klankeo P."/>
            <person name="Pinyakong O."/>
        </authorList>
    </citation>
    <scope>NUCLEOTIDE SEQUENCE</scope>
    <source>
        <strain evidence="1">TL01-2</strain>
    </source>
</reference>
<reference evidence="1" key="2">
    <citation type="submission" date="2022-12" db="EMBL/GenBank/DDBJ databases">
        <authorList>
            <person name="Dechsakulwatana C."/>
            <person name="Rungsihiranrut A."/>
            <person name="Muangchinda C."/>
            <person name="Ningthoujam R."/>
            <person name="Klankeo P."/>
            <person name="Pinyakong O."/>
        </authorList>
    </citation>
    <scope>NUCLEOTIDE SEQUENCE</scope>
    <source>
        <strain evidence="1">TL01-2</strain>
    </source>
</reference>
<evidence type="ECO:0000313" key="1">
    <source>
        <dbReference type="EMBL" id="MDU9691004.1"/>
    </source>
</evidence>
<name>A0AAX6N6A2_PRIAR</name>
<evidence type="ECO:0000313" key="2">
    <source>
        <dbReference type="Proteomes" id="UP001269400"/>
    </source>
</evidence>
<dbReference type="Proteomes" id="UP001269400">
    <property type="component" value="Unassembled WGS sequence"/>
</dbReference>
<sequence length="67" mass="7934">MFFVAPYATYQNETFGVSDASNSRVLPTTSEKEKADKHHFQRTDKYLYEKRVLKEEVKLTEKKTPYL</sequence>
<gene>
    <name evidence="1" type="ORF">O0Q50_07480</name>
</gene>
<organism evidence="1 2">
    <name type="scientific">Priestia aryabhattai</name>
    <name type="common">Bacillus aryabhattai</name>
    <dbReference type="NCBI Taxonomy" id="412384"/>
    <lineage>
        <taxon>Bacteria</taxon>
        <taxon>Bacillati</taxon>
        <taxon>Bacillota</taxon>
        <taxon>Bacilli</taxon>
        <taxon>Bacillales</taxon>
        <taxon>Bacillaceae</taxon>
        <taxon>Priestia</taxon>
    </lineage>
</organism>
<dbReference type="RefSeq" id="WP_226555474.1">
    <property type="nucleotide sequence ID" value="NZ_JAIVKS010000001.1"/>
</dbReference>
<protein>
    <submittedName>
        <fullName evidence="1">Uncharacterized protein</fullName>
    </submittedName>
</protein>